<comment type="caution">
    <text evidence="1">The sequence shown here is derived from an EMBL/GenBank/DDBJ whole genome shotgun (WGS) entry which is preliminary data.</text>
</comment>
<accession>A0AAV9GXC2</accession>
<dbReference type="EMBL" id="MU865923">
    <property type="protein sequence ID" value="KAK4452589.1"/>
    <property type="molecule type" value="Genomic_DNA"/>
</dbReference>
<name>A0AAV9GXC2_9PEZI</name>
<dbReference type="InterPro" id="IPR043519">
    <property type="entry name" value="NT_sf"/>
</dbReference>
<protein>
    <recommendedName>
        <fullName evidence="3">Polymerase nucleotidyl transferase domain-containing protein</fullName>
    </recommendedName>
</protein>
<sequence length="271" mass="30673">MHPHHADTIRNVTAHFERDPSVLGLLLGGSIAHGYETAASDVDVLIILSDADYKTYAEAGRLTYHNDELATYPGGFIDGKFTSISFINDVIDRGSEPARYGFKDVRILFNRIPNLPGAELNALLRRAATYPIENKKQRLKQFRAQFTAWRWFSAEARAKGNRFLLNLAVAKLTMFGIRLILADNEVLYPFHKWAIRELEGAEDKPEGVVQAIEKMNEDPSGENVQAFFEMIKGHKEWEEGMPVDGWQRWGSQFMVDVELSWLNGGMAVDDL</sequence>
<keyword evidence="2" id="KW-1185">Reference proteome</keyword>
<evidence type="ECO:0000313" key="2">
    <source>
        <dbReference type="Proteomes" id="UP001321760"/>
    </source>
</evidence>
<dbReference type="SUPFAM" id="SSF81301">
    <property type="entry name" value="Nucleotidyltransferase"/>
    <property type="match status" value="1"/>
</dbReference>
<proteinExistence type="predicted"/>
<gene>
    <name evidence="1" type="ORF">QBC34DRAFT_397876</name>
</gene>
<dbReference type="AlphaFoldDB" id="A0AAV9GXC2"/>
<reference evidence="1" key="1">
    <citation type="journal article" date="2023" name="Mol. Phylogenet. Evol.">
        <title>Genome-scale phylogeny and comparative genomics of the fungal order Sordariales.</title>
        <authorList>
            <person name="Hensen N."/>
            <person name="Bonometti L."/>
            <person name="Westerberg I."/>
            <person name="Brannstrom I.O."/>
            <person name="Guillou S."/>
            <person name="Cros-Aarteil S."/>
            <person name="Calhoun S."/>
            <person name="Haridas S."/>
            <person name="Kuo A."/>
            <person name="Mondo S."/>
            <person name="Pangilinan J."/>
            <person name="Riley R."/>
            <person name="LaButti K."/>
            <person name="Andreopoulos B."/>
            <person name="Lipzen A."/>
            <person name="Chen C."/>
            <person name="Yan M."/>
            <person name="Daum C."/>
            <person name="Ng V."/>
            <person name="Clum A."/>
            <person name="Steindorff A."/>
            <person name="Ohm R.A."/>
            <person name="Martin F."/>
            <person name="Silar P."/>
            <person name="Natvig D.O."/>
            <person name="Lalanne C."/>
            <person name="Gautier V."/>
            <person name="Ament-Velasquez S.L."/>
            <person name="Kruys A."/>
            <person name="Hutchinson M.I."/>
            <person name="Powell A.J."/>
            <person name="Barry K."/>
            <person name="Miller A.N."/>
            <person name="Grigoriev I.V."/>
            <person name="Debuchy R."/>
            <person name="Gladieux P."/>
            <person name="Hiltunen Thoren M."/>
            <person name="Johannesson H."/>
        </authorList>
    </citation>
    <scope>NUCLEOTIDE SEQUENCE</scope>
    <source>
        <strain evidence="1">PSN243</strain>
    </source>
</reference>
<dbReference type="Gene3D" id="3.30.460.10">
    <property type="entry name" value="Beta Polymerase, domain 2"/>
    <property type="match status" value="1"/>
</dbReference>
<evidence type="ECO:0000313" key="1">
    <source>
        <dbReference type="EMBL" id="KAK4452589.1"/>
    </source>
</evidence>
<dbReference type="Proteomes" id="UP001321760">
    <property type="component" value="Unassembled WGS sequence"/>
</dbReference>
<dbReference type="CDD" id="cd05403">
    <property type="entry name" value="NT_KNTase_like"/>
    <property type="match status" value="1"/>
</dbReference>
<organism evidence="1 2">
    <name type="scientific">Podospora aff. communis PSN243</name>
    <dbReference type="NCBI Taxonomy" id="3040156"/>
    <lineage>
        <taxon>Eukaryota</taxon>
        <taxon>Fungi</taxon>
        <taxon>Dikarya</taxon>
        <taxon>Ascomycota</taxon>
        <taxon>Pezizomycotina</taxon>
        <taxon>Sordariomycetes</taxon>
        <taxon>Sordariomycetidae</taxon>
        <taxon>Sordariales</taxon>
        <taxon>Podosporaceae</taxon>
        <taxon>Podospora</taxon>
    </lineage>
</organism>
<evidence type="ECO:0008006" key="3">
    <source>
        <dbReference type="Google" id="ProtNLM"/>
    </source>
</evidence>
<reference evidence="1" key="2">
    <citation type="submission" date="2023-05" db="EMBL/GenBank/DDBJ databases">
        <authorList>
            <consortium name="Lawrence Berkeley National Laboratory"/>
            <person name="Steindorff A."/>
            <person name="Hensen N."/>
            <person name="Bonometti L."/>
            <person name="Westerberg I."/>
            <person name="Brannstrom I.O."/>
            <person name="Guillou S."/>
            <person name="Cros-Aarteil S."/>
            <person name="Calhoun S."/>
            <person name="Haridas S."/>
            <person name="Kuo A."/>
            <person name="Mondo S."/>
            <person name="Pangilinan J."/>
            <person name="Riley R."/>
            <person name="Labutti K."/>
            <person name="Andreopoulos B."/>
            <person name="Lipzen A."/>
            <person name="Chen C."/>
            <person name="Yanf M."/>
            <person name="Daum C."/>
            <person name="Ng V."/>
            <person name="Clum A."/>
            <person name="Ohm R."/>
            <person name="Martin F."/>
            <person name="Silar P."/>
            <person name="Natvig D."/>
            <person name="Lalanne C."/>
            <person name="Gautier V."/>
            <person name="Ament-Velasquez S.L."/>
            <person name="Kruys A."/>
            <person name="Hutchinson M.I."/>
            <person name="Powell A.J."/>
            <person name="Barry K."/>
            <person name="Miller A.N."/>
            <person name="Grigoriev I.V."/>
            <person name="Debuchy R."/>
            <person name="Gladieux P."/>
            <person name="Thoren M.H."/>
            <person name="Johannesson H."/>
        </authorList>
    </citation>
    <scope>NUCLEOTIDE SEQUENCE</scope>
    <source>
        <strain evidence="1">PSN243</strain>
    </source>
</reference>